<proteinExistence type="inferred from homology"/>
<gene>
    <name evidence="8" type="primary">maeB</name>
    <name evidence="8" type="ORF">GCM10022410_23340</name>
</gene>
<evidence type="ECO:0000256" key="1">
    <source>
        <dbReference type="ARBA" id="ARBA00001936"/>
    </source>
</evidence>
<keyword evidence="9" id="KW-1185">Reference proteome</keyword>
<protein>
    <submittedName>
        <fullName evidence="8">NADP-dependent malic enzyme</fullName>
    </submittedName>
</protein>
<evidence type="ECO:0000313" key="8">
    <source>
        <dbReference type="EMBL" id="GAA4078053.1"/>
    </source>
</evidence>
<dbReference type="PROSITE" id="PS00331">
    <property type="entry name" value="MALIC_ENZYMES"/>
    <property type="match status" value="1"/>
</dbReference>
<dbReference type="CDD" id="cd05311">
    <property type="entry name" value="NAD_bind_2_malic_enz"/>
    <property type="match status" value="1"/>
</dbReference>
<comment type="cofactor">
    <cofactor evidence="1">
        <name>Mn(2+)</name>
        <dbReference type="ChEBI" id="CHEBI:29035"/>
    </cofactor>
</comment>
<dbReference type="InterPro" id="IPR036291">
    <property type="entry name" value="NAD(P)-bd_dom_sf"/>
</dbReference>
<evidence type="ECO:0000256" key="3">
    <source>
        <dbReference type="ARBA" id="ARBA00008785"/>
    </source>
</evidence>
<dbReference type="PIRSF" id="PIRSF000106">
    <property type="entry name" value="ME"/>
    <property type="match status" value="1"/>
</dbReference>
<dbReference type="Proteomes" id="UP001501734">
    <property type="component" value="Unassembled WGS sequence"/>
</dbReference>
<dbReference type="InterPro" id="IPR037062">
    <property type="entry name" value="Malic_N_dom_sf"/>
</dbReference>
<evidence type="ECO:0000256" key="2">
    <source>
        <dbReference type="ARBA" id="ARBA00001946"/>
    </source>
</evidence>
<dbReference type="PANTHER" id="PTHR43237">
    <property type="entry name" value="NADP-DEPENDENT MALIC ENZYME"/>
    <property type="match status" value="1"/>
</dbReference>
<dbReference type="InterPro" id="IPR051674">
    <property type="entry name" value="Malate_Decarboxylase"/>
</dbReference>
<evidence type="ECO:0000256" key="4">
    <source>
        <dbReference type="ARBA" id="ARBA00022723"/>
    </source>
</evidence>
<evidence type="ECO:0000259" key="6">
    <source>
        <dbReference type="SMART" id="SM00919"/>
    </source>
</evidence>
<dbReference type="SMART" id="SM01274">
    <property type="entry name" value="malic"/>
    <property type="match status" value="1"/>
</dbReference>
<name>A0ABP7VZU5_9BACI</name>
<comment type="caution">
    <text evidence="8">The sequence shown here is derived from an EMBL/GenBank/DDBJ whole genome shotgun (WGS) entry which is preliminary data.</text>
</comment>
<dbReference type="InterPro" id="IPR001891">
    <property type="entry name" value="Malic_OxRdtase"/>
</dbReference>
<dbReference type="Pfam" id="PF00390">
    <property type="entry name" value="malic"/>
    <property type="match status" value="1"/>
</dbReference>
<dbReference type="InterPro" id="IPR045213">
    <property type="entry name" value="Malic_NAD-bd_bact_type"/>
</dbReference>
<dbReference type="Gene3D" id="3.40.50.720">
    <property type="entry name" value="NAD(P)-binding Rossmann-like Domain"/>
    <property type="match status" value="1"/>
</dbReference>
<dbReference type="InterPro" id="IPR012302">
    <property type="entry name" value="Malic_NAD-bd"/>
</dbReference>
<dbReference type="InterPro" id="IPR012301">
    <property type="entry name" value="Malic_N_dom"/>
</dbReference>
<evidence type="ECO:0000259" key="7">
    <source>
        <dbReference type="SMART" id="SM01274"/>
    </source>
</evidence>
<dbReference type="PANTHER" id="PTHR43237:SF4">
    <property type="entry name" value="NADP-DEPENDENT MALIC ENZYME"/>
    <property type="match status" value="1"/>
</dbReference>
<keyword evidence="4" id="KW-0479">Metal-binding</keyword>
<sequence>MSSLKENALKMHRDSKGKISVKSKVKVTNAEELSLAYSPGVAEPCLEISQDKEKAYLYTMKSQMVGVISNGTAVLGLGNIGAQAALPVMEGKAVLFKNFADVDAFPICLDTTDPDQLIDTVQMLAPNFGGINLEDIAAPDCFYVEEKLKQLLDIPVFHDDQHGTAIVTVAGLVNALKLVDKQMSEIKVVVNGAGAAGIAIVRLLNQFGVKQIVICDSQGAIYRGREQGMNPIKQTIAKETNDQKETGDLKAVMKNADVFIGVSLANLVDQDMVRSMNRDPIIFAMANPNPEIMPEDALAAGARVVGTGRSDYPNQVNNVLAFPGIFKGALTVMASEINEPMKIAAVHAIAELIDKEDLSETYIIPDPFDPRVAQAVGQAVAKAAQESGVASRN</sequence>
<dbReference type="Pfam" id="PF03949">
    <property type="entry name" value="Malic_M"/>
    <property type="match status" value="1"/>
</dbReference>
<reference evidence="9" key="1">
    <citation type="journal article" date="2019" name="Int. J. Syst. Evol. Microbiol.">
        <title>The Global Catalogue of Microorganisms (GCM) 10K type strain sequencing project: providing services to taxonomists for standard genome sequencing and annotation.</title>
        <authorList>
            <consortium name="The Broad Institute Genomics Platform"/>
            <consortium name="The Broad Institute Genome Sequencing Center for Infectious Disease"/>
            <person name="Wu L."/>
            <person name="Ma J."/>
        </authorList>
    </citation>
    <scope>NUCLEOTIDE SEQUENCE [LARGE SCALE GENOMIC DNA]</scope>
    <source>
        <strain evidence="9">JCM 17250</strain>
    </source>
</reference>
<evidence type="ECO:0000256" key="5">
    <source>
        <dbReference type="ARBA" id="ARBA00023002"/>
    </source>
</evidence>
<dbReference type="InterPro" id="IPR015884">
    <property type="entry name" value="Malic_enzyme_CS"/>
</dbReference>
<accession>A0ABP7VZU5</accession>
<feature type="domain" description="Malic enzyme NAD-binding" evidence="6">
    <location>
        <begin position="161"/>
        <end position="385"/>
    </location>
</feature>
<feature type="domain" description="Malic enzyme N-terminal" evidence="7">
    <location>
        <begin position="16"/>
        <end position="149"/>
    </location>
</feature>
<dbReference type="SUPFAM" id="SSF53223">
    <property type="entry name" value="Aminoacid dehydrogenase-like, N-terminal domain"/>
    <property type="match status" value="1"/>
</dbReference>
<evidence type="ECO:0000313" key="9">
    <source>
        <dbReference type="Proteomes" id="UP001501734"/>
    </source>
</evidence>
<organism evidence="8 9">
    <name type="scientific">Amphibacillus indicireducens</name>
    <dbReference type="NCBI Taxonomy" id="1076330"/>
    <lineage>
        <taxon>Bacteria</taxon>
        <taxon>Bacillati</taxon>
        <taxon>Bacillota</taxon>
        <taxon>Bacilli</taxon>
        <taxon>Bacillales</taxon>
        <taxon>Bacillaceae</taxon>
        <taxon>Amphibacillus</taxon>
    </lineage>
</organism>
<dbReference type="SUPFAM" id="SSF51735">
    <property type="entry name" value="NAD(P)-binding Rossmann-fold domains"/>
    <property type="match status" value="1"/>
</dbReference>
<keyword evidence="5" id="KW-0560">Oxidoreductase</keyword>
<dbReference type="InterPro" id="IPR046346">
    <property type="entry name" value="Aminoacid_DH-like_N_sf"/>
</dbReference>
<comment type="similarity">
    <text evidence="3">Belongs to the malic enzymes family.</text>
</comment>
<dbReference type="EMBL" id="BAABDL010000127">
    <property type="protein sequence ID" value="GAA4078053.1"/>
    <property type="molecule type" value="Genomic_DNA"/>
</dbReference>
<dbReference type="SMART" id="SM00919">
    <property type="entry name" value="Malic_M"/>
    <property type="match status" value="1"/>
</dbReference>
<comment type="cofactor">
    <cofactor evidence="2">
        <name>Mg(2+)</name>
        <dbReference type="ChEBI" id="CHEBI:18420"/>
    </cofactor>
</comment>
<dbReference type="Gene3D" id="3.40.50.10380">
    <property type="entry name" value="Malic enzyme, N-terminal domain"/>
    <property type="match status" value="1"/>
</dbReference>